<evidence type="ECO:0000256" key="3">
    <source>
        <dbReference type="ARBA" id="ARBA00023002"/>
    </source>
</evidence>
<feature type="compositionally biased region" description="Pro residues" evidence="6">
    <location>
        <begin position="334"/>
        <end position="352"/>
    </location>
</feature>
<evidence type="ECO:0000256" key="5">
    <source>
        <dbReference type="ARBA" id="ARBA00023284"/>
    </source>
</evidence>
<dbReference type="RefSeq" id="WP_014684809.1">
    <property type="nucleotide sequence ID" value="NC_017790.1"/>
</dbReference>
<keyword evidence="4" id="KW-1015">Disulfide bond</keyword>
<dbReference type="EMBL" id="CP002191">
    <property type="protein sequence ID" value="AFD25326.1"/>
    <property type="molecule type" value="Genomic_DNA"/>
</dbReference>
<evidence type="ECO:0000256" key="1">
    <source>
        <dbReference type="ARBA" id="ARBA00005791"/>
    </source>
</evidence>
<feature type="signal peptide" evidence="7">
    <location>
        <begin position="1"/>
        <end position="23"/>
    </location>
</feature>
<comment type="similarity">
    <text evidence="1">Belongs to the thioredoxin family. DsbA subfamily.</text>
</comment>
<proteinExistence type="inferred from homology"/>
<evidence type="ECO:0000313" key="10">
    <source>
        <dbReference type="Proteomes" id="UP000007575"/>
    </source>
</evidence>
<keyword evidence="5" id="KW-0676">Redox-active center</keyword>
<evidence type="ECO:0000256" key="7">
    <source>
        <dbReference type="SAM" id="SignalP"/>
    </source>
</evidence>
<dbReference type="OrthoDB" id="9784686at2"/>
<dbReference type="InterPro" id="IPR013766">
    <property type="entry name" value="Thioredoxin_domain"/>
</dbReference>
<sequence>MTHFARRFFALGLLAALSGAAHAQVGGQVAPVRAAPAFQGAKVGAGGLLTLTDGAQVTLSQKAGYLAGASVSVPASGAARAAELLGVLSGYEDGLAEPLEAFLKRSDVAGRLPQGVTVDAEPFTVTARLTGGRLNVSLVLAQVPAAQFAPVKTAQAARTATASPVVLRVYSDFQCPYCQQFETQTLPELQKALPADVRIEFHQFPLESIHPRARAAAEASECASAQGKFWAYKDALFADRSWLSGDAATAFTAIAGKAGLNLTAFKGCLAARGGRAAVDAGLAEADRLGLQGTPSVFVNGYAVADPYDAPALLRLIAYARAVDTAPAAATPVTAPSPLPSPKAVPATPPATR</sequence>
<dbReference type="KEGG" id="dgo:DGo_CA1399"/>
<dbReference type="eggNOG" id="COG1651">
    <property type="taxonomic scope" value="Bacteria"/>
</dbReference>
<dbReference type="InterPro" id="IPR036249">
    <property type="entry name" value="Thioredoxin-like_sf"/>
</dbReference>
<name>H8GTJ8_DEIGI</name>
<dbReference type="STRING" id="745776.DGo_CA1399"/>
<evidence type="ECO:0000256" key="4">
    <source>
        <dbReference type="ARBA" id="ARBA00023157"/>
    </source>
</evidence>
<evidence type="ECO:0000256" key="2">
    <source>
        <dbReference type="ARBA" id="ARBA00022729"/>
    </source>
</evidence>
<dbReference type="Pfam" id="PF13462">
    <property type="entry name" value="Thioredoxin_4"/>
    <property type="match status" value="1"/>
</dbReference>
<dbReference type="GO" id="GO:0016491">
    <property type="term" value="F:oxidoreductase activity"/>
    <property type="evidence" value="ECO:0007669"/>
    <property type="project" value="UniProtKB-KW"/>
</dbReference>
<gene>
    <name evidence="9" type="ordered locus">DGo_CA1399</name>
</gene>
<feature type="domain" description="Thioredoxin" evidence="8">
    <location>
        <begin position="114"/>
        <end position="321"/>
    </location>
</feature>
<dbReference type="SUPFAM" id="SSF52833">
    <property type="entry name" value="Thioredoxin-like"/>
    <property type="match status" value="1"/>
</dbReference>
<dbReference type="HOGENOM" id="CLU_072526_0_0_0"/>
<keyword evidence="10" id="KW-1185">Reference proteome</keyword>
<evidence type="ECO:0000313" key="9">
    <source>
        <dbReference type="EMBL" id="AFD25326.1"/>
    </source>
</evidence>
<dbReference type="PATRIC" id="fig|745776.4.peg.1438"/>
<evidence type="ECO:0000259" key="8">
    <source>
        <dbReference type="PROSITE" id="PS51352"/>
    </source>
</evidence>
<protein>
    <recommendedName>
        <fullName evidence="8">Thioredoxin domain-containing protein</fullName>
    </recommendedName>
</protein>
<accession>H8GTJ8</accession>
<feature type="chain" id="PRO_5003611925" description="Thioredoxin domain-containing protein" evidence="7">
    <location>
        <begin position="24"/>
        <end position="352"/>
    </location>
</feature>
<dbReference type="InterPro" id="IPR012336">
    <property type="entry name" value="Thioredoxin-like_fold"/>
</dbReference>
<organism evidence="9 10">
    <name type="scientific">Deinococcus gobiensis (strain DSM 21396 / JCM 16679 / CGMCC 1.7299 / I-0)</name>
    <dbReference type="NCBI Taxonomy" id="745776"/>
    <lineage>
        <taxon>Bacteria</taxon>
        <taxon>Thermotogati</taxon>
        <taxon>Deinococcota</taxon>
        <taxon>Deinococci</taxon>
        <taxon>Deinococcales</taxon>
        <taxon>Deinococcaceae</taxon>
        <taxon>Deinococcus</taxon>
    </lineage>
</organism>
<reference evidence="9 10" key="1">
    <citation type="journal article" date="2012" name="PLoS ONE">
        <title>Genome sequence and transcriptome analysis of the radioresistant bacterium Deinococcus gobiensis: insights into the extreme environmental adaptations.</title>
        <authorList>
            <person name="Yuan M."/>
            <person name="Chen M."/>
            <person name="Zhang W."/>
            <person name="Lu W."/>
            <person name="Wang J."/>
            <person name="Yang M."/>
            <person name="Zhao P."/>
            <person name="Tang R."/>
            <person name="Li X."/>
            <person name="Hao Y."/>
            <person name="Zhou Z."/>
            <person name="Zhan Y."/>
            <person name="Yu H."/>
            <person name="Teng C."/>
            <person name="Yan Y."/>
            <person name="Ping S."/>
            <person name="Wang Y."/>
            <person name="Lin M."/>
        </authorList>
    </citation>
    <scope>NUCLEOTIDE SEQUENCE [LARGE SCALE GENOMIC DNA]</scope>
    <source>
        <strain evidence="9 10">I-0</strain>
    </source>
</reference>
<dbReference type="Proteomes" id="UP000007575">
    <property type="component" value="Chromosome"/>
</dbReference>
<feature type="region of interest" description="Disordered" evidence="6">
    <location>
        <begin position="329"/>
        <end position="352"/>
    </location>
</feature>
<keyword evidence="3" id="KW-0560">Oxidoreductase</keyword>
<dbReference type="PANTHER" id="PTHR13887:SF14">
    <property type="entry name" value="DISULFIDE BOND FORMATION PROTEIN D"/>
    <property type="match status" value="1"/>
</dbReference>
<dbReference type="AlphaFoldDB" id="H8GTJ8"/>
<keyword evidence="2 7" id="KW-0732">Signal</keyword>
<evidence type="ECO:0000256" key="6">
    <source>
        <dbReference type="SAM" id="MobiDB-lite"/>
    </source>
</evidence>
<dbReference type="PROSITE" id="PS51352">
    <property type="entry name" value="THIOREDOXIN_2"/>
    <property type="match status" value="1"/>
</dbReference>
<dbReference type="Gene3D" id="3.40.30.10">
    <property type="entry name" value="Glutaredoxin"/>
    <property type="match status" value="1"/>
</dbReference>
<dbReference type="PANTHER" id="PTHR13887">
    <property type="entry name" value="GLUTATHIONE S-TRANSFERASE KAPPA"/>
    <property type="match status" value="1"/>
</dbReference>